<accession>A0A1G2R062</accession>
<keyword evidence="1" id="KW-0472">Membrane</keyword>
<keyword evidence="1" id="KW-1133">Transmembrane helix</keyword>
<evidence type="ECO:0000256" key="1">
    <source>
        <dbReference type="SAM" id="Phobius"/>
    </source>
</evidence>
<reference evidence="2 3" key="1">
    <citation type="journal article" date="2016" name="Nat. Commun.">
        <title>Thousands of microbial genomes shed light on interconnected biogeochemical processes in an aquifer system.</title>
        <authorList>
            <person name="Anantharaman K."/>
            <person name="Brown C.T."/>
            <person name="Hug L.A."/>
            <person name="Sharon I."/>
            <person name="Castelle C.J."/>
            <person name="Probst A.J."/>
            <person name="Thomas B.C."/>
            <person name="Singh A."/>
            <person name="Wilkins M.J."/>
            <person name="Karaoz U."/>
            <person name="Brodie E.L."/>
            <person name="Williams K.H."/>
            <person name="Hubbard S.S."/>
            <person name="Banfield J.F."/>
        </authorList>
    </citation>
    <scope>NUCLEOTIDE SEQUENCE [LARGE SCALE GENOMIC DNA]</scope>
</reference>
<proteinExistence type="predicted"/>
<dbReference type="AlphaFoldDB" id="A0A1G2R062"/>
<organism evidence="2 3">
    <name type="scientific">Candidatus Wildermuthbacteria bacterium RIFCSPHIGHO2_02_FULL_45_25</name>
    <dbReference type="NCBI Taxonomy" id="1802450"/>
    <lineage>
        <taxon>Bacteria</taxon>
        <taxon>Candidatus Wildermuthiibacteriota</taxon>
    </lineage>
</organism>
<dbReference type="EMBL" id="MHTV01000037">
    <property type="protein sequence ID" value="OHA66087.1"/>
    <property type="molecule type" value="Genomic_DNA"/>
</dbReference>
<dbReference type="Pfam" id="PF18895">
    <property type="entry name" value="T4SS_pilin"/>
    <property type="match status" value="1"/>
</dbReference>
<protein>
    <submittedName>
        <fullName evidence="2">Uncharacterized protein</fullName>
    </submittedName>
</protein>
<name>A0A1G2R062_9BACT</name>
<evidence type="ECO:0000313" key="3">
    <source>
        <dbReference type="Proteomes" id="UP000178092"/>
    </source>
</evidence>
<gene>
    <name evidence="2" type="ORF">A3C04_00710</name>
</gene>
<dbReference type="InterPro" id="IPR043993">
    <property type="entry name" value="T4SS_pilin"/>
</dbReference>
<sequence length="269" mass="28272">MRNMRMFHRFSTSVWFLAFLCTALLAVFSFRFFDVQAVEAAADFTVGSVNPVSAQEGVAPTPKFYTEVSVGGSESVKSCALHVDGFSQGAMVNQTTGMSFTVDACAPENTCVAEHPTYLFPAGSVGTHSAFVRCASDSATADGTPVSIIVSLADGGGDGGGDGGAPDGKKCDEKDEVGAGVIRFRNPLCVDSFEGLLDTLLNFIFWIATALTPVLVLLAAFHFLTAAGSPDKIKKARDILLWTIIGYGVIVLSKGIVAVFKEIFGISGS</sequence>
<feature type="transmembrane region" description="Helical" evidence="1">
    <location>
        <begin position="203"/>
        <end position="227"/>
    </location>
</feature>
<keyword evidence="1" id="KW-0812">Transmembrane</keyword>
<evidence type="ECO:0000313" key="2">
    <source>
        <dbReference type="EMBL" id="OHA66087.1"/>
    </source>
</evidence>
<dbReference type="Proteomes" id="UP000178092">
    <property type="component" value="Unassembled WGS sequence"/>
</dbReference>
<comment type="caution">
    <text evidence="2">The sequence shown here is derived from an EMBL/GenBank/DDBJ whole genome shotgun (WGS) entry which is preliminary data.</text>
</comment>
<feature type="transmembrane region" description="Helical" evidence="1">
    <location>
        <begin position="239"/>
        <end position="260"/>
    </location>
</feature>